<accession>A0ABR1WUB2</accession>
<evidence type="ECO:0000313" key="3">
    <source>
        <dbReference type="Proteomes" id="UP001480595"/>
    </source>
</evidence>
<protein>
    <submittedName>
        <fullName evidence="2">Uncharacterized protein</fullName>
    </submittedName>
</protein>
<keyword evidence="3" id="KW-1185">Reference proteome</keyword>
<reference evidence="2 3" key="1">
    <citation type="submission" date="2023-01" db="EMBL/GenBank/DDBJ databases">
        <title>Analysis of 21 Apiospora genomes using comparative genomics revels a genus with tremendous synthesis potential of carbohydrate active enzymes and secondary metabolites.</title>
        <authorList>
            <person name="Sorensen T."/>
        </authorList>
    </citation>
    <scope>NUCLEOTIDE SEQUENCE [LARGE SCALE GENOMIC DNA]</scope>
    <source>
        <strain evidence="2 3">CBS 135458</strain>
    </source>
</reference>
<feature type="region of interest" description="Disordered" evidence="1">
    <location>
        <begin position="48"/>
        <end position="104"/>
    </location>
</feature>
<dbReference type="EMBL" id="JAQQWL010000002">
    <property type="protein sequence ID" value="KAK8086720.1"/>
    <property type="molecule type" value="Genomic_DNA"/>
</dbReference>
<dbReference type="RefSeq" id="XP_066721244.1">
    <property type="nucleotide sequence ID" value="XM_066853103.1"/>
</dbReference>
<evidence type="ECO:0000313" key="2">
    <source>
        <dbReference type="EMBL" id="KAK8086720.1"/>
    </source>
</evidence>
<proteinExistence type="predicted"/>
<comment type="caution">
    <text evidence="2">The sequence shown here is derived from an EMBL/GenBank/DDBJ whole genome shotgun (WGS) entry which is preliminary data.</text>
</comment>
<gene>
    <name evidence="2" type="ORF">PG994_001694</name>
</gene>
<feature type="compositionally biased region" description="Polar residues" evidence="1">
    <location>
        <begin position="74"/>
        <end position="86"/>
    </location>
</feature>
<dbReference type="GeneID" id="92086166"/>
<dbReference type="Proteomes" id="UP001480595">
    <property type="component" value="Unassembled WGS sequence"/>
</dbReference>
<sequence length="154" mass="16670">MFKSTESADQSWAEGGEFDDWGRFEAFSSPDNTSFRFQDEGMARRLASYIELPEDPGPEESRGWGWGSGRRKNNASTEMITSTHSAASPVEGGPRGTVAGGDVAGATGPVFYRPRREAAKMDVTAEKVAFRCKSPMGLLESLSGWAIIVKVKVA</sequence>
<organism evidence="2 3">
    <name type="scientific">Apiospora phragmitis</name>
    <dbReference type="NCBI Taxonomy" id="2905665"/>
    <lineage>
        <taxon>Eukaryota</taxon>
        <taxon>Fungi</taxon>
        <taxon>Dikarya</taxon>
        <taxon>Ascomycota</taxon>
        <taxon>Pezizomycotina</taxon>
        <taxon>Sordariomycetes</taxon>
        <taxon>Xylariomycetidae</taxon>
        <taxon>Amphisphaeriales</taxon>
        <taxon>Apiosporaceae</taxon>
        <taxon>Apiospora</taxon>
    </lineage>
</organism>
<feature type="compositionally biased region" description="Gly residues" evidence="1">
    <location>
        <begin position="93"/>
        <end position="103"/>
    </location>
</feature>
<evidence type="ECO:0000256" key="1">
    <source>
        <dbReference type="SAM" id="MobiDB-lite"/>
    </source>
</evidence>
<name>A0ABR1WUB2_9PEZI</name>